<evidence type="ECO:0000256" key="1">
    <source>
        <dbReference type="SAM" id="MobiDB-lite"/>
    </source>
</evidence>
<reference evidence="2" key="2">
    <citation type="submission" date="2021-10" db="EMBL/GenBank/DDBJ databases">
        <title>Phylogenomics reveals ancestral predisposition of the termite-cultivated fungus Termitomyces towards a domesticated lifestyle.</title>
        <authorList>
            <person name="Auxier B."/>
            <person name="Grum-Grzhimaylo A."/>
            <person name="Cardenas M.E."/>
            <person name="Lodge J.D."/>
            <person name="Laessoe T."/>
            <person name="Pedersen O."/>
            <person name="Smith M.E."/>
            <person name="Kuyper T.W."/>
            <person name="Franco-Molano E.A."/>
            <person name="Baroni T.J."/>
            <person name="Aanen D.K."/>
        </authorList>
    </citation>
    <scope>NUCLEOTIDE SEQUENCE</scope>
    <source>
        <strain evidence="2">AP01</strain>
        <tissue evidence="2">Mycelium</tissue>
    </source>
</reference>
<accession>A0A9P7G3X9</accession>
<gene>
    <name evidence="2" type="ORF">DXG03_009060</name>
</gene>
<dbReference type="AlphaFoldDB" id="A0A9P7G3X9"/>
<dbReference type="Proteomes" id="UP000775547">
    <property type="component" value="Unassembled WGS sequence"/>
</dbReference>
<sequence length="74" mass="8480">MPPRLTSDPNFAVCPNFALDDWASASNIAEKAIWARQVTTERVAKEEAVQQAHEEEERQRELLTQQEKDKLAKD</sequence>
<evidence type="ECO:0000313" key="3">
    <source>
        <dbReference type="Proteomes" id="UP000775547"/>
    </source>
</evidence>
<dbReference type="EMBL" id="JABCKV010000810">
    <property type="protein sequence ID" value="KAG5640360.1"/>
    <property type="molecule type" value="Genomic_DNA"/>
</dbReference>
<evidence type="ECO:0000313" key="2">
    <source>
        <dbReference type="EMBL" id="KAG5640360.1"/>
    </source>
</evidence>
<keyword evidence="3" id="KW-1185">Reference proteome</keyword>
<comment type="caution">
    <text evidence="2">The sequence shown here is derived from an EMBL/GenBank/DDBJ whole genome shotgun (WGS) entry which is preliminary data.</text>
</comment>
<reference evidence="2" key="1">
    <citation type="submission" date="2020-07" db="EMBL/GenBank/DDBJ databases">
        <authorList>
            <person name="Nieuwenhuis M."/>
            <person name="Van De Peppel L.J.J."/>
        </authorList>
    </citation>
    <scope>NUCLEOTIDE SEQUENCE</scope>
    <source>
        <strain evidence="2">AP01</strain>
        <tissue evidence="2">Mycelium</tissue>
    </source>
</reference>
<dbReference type="OrthoDB" id="3069546at2759"/>
<proteinExistence type="predicted"/>
<organism evidence="2 3">
    <name type="scientific">Asterophora parasitica</name>
    <dbReference type="NCBI Taxonomy" id="117018"/>
    <lineage>
        <taxon>Eukaryota</taxon>
        <taxon>Fungi</taxon>
        <taxon>Dikarya</taxon>
        <taxon>Basidiomycota</taxon>
        <taxon>Agaricomycotina</taxon>
        <taxon>Agaricomycetes</taxon>
        <taxon>Agaricomycetidae</taxon>
        <taxon>Agaricales</taxon>
        <taxon>Tricholomatineae</taxon>
        <taxon>Lyophyllaceae</taxon>
        <taxon>Asterophora</taxon>
    </lineage>
</organism>
<protein>
    <submittedName>
        <fullName evidence="2">Uncharacterized protein</fullName>
    </submittedName>
</protein>
<name>A0A9P7G3X9_9AGAR</name>
<feature type="region of interest" description="Disordered" evidence="1">
    <location>
        <begin position="46"/>
        <end position="74"/>
    </location>
</feature>